<organism evidence="3">
    <name type="scientific">Schistosoma curassoni</name>
    <dbReference type="NCBI Taxonomy" id="6186"/>
    <lineage>
        <taxon>Eukaryota</taxon>
        <taxon>Metazoa</taxon>
        <taxon>Spiralia</taxon>
        <taxon>Lophotrochozoa</taxon>
        <taxon>Platyhelminthes</taxon>
        <taxon>Trematoda</taxon>
        <taxon>Digenea</taxon>
        <taxon>Strigeidida</taxon>
        <taxon>Schistosomatoidea</taxon>
        <taxon>Schistosomatidae</taxon>
        <taxon>Schistosoma</taxon>
    </lineage>
</organism>
<dbReference type="WBParaSite" id="SCUD_0000587401-mRNA-1">
    <property type="protein sequence ID" value="SCUD_0000587401-mRNA-1"/>
    <property type="gene ID" value="SCUD_0000587401"/>
</dbReference>
<reference evidence="3" key="1">
    <citation type="submission" date="2016-06" db="UniProtKB">
        <authorList>
            <consortium name="WormBaseParasite"/>
        </authorList>
    </citation>
    <scope>IDENTIFICATION</scope>
</reference>
<evidence type="ECO:0000313" key="1">
    <source>
        <dbReference type="EMBL" id="VDO98896.1"/>
    </source>
</evidence>
<name>A0A183JT34_9TREM</name>
<proteinExistence type="predicted"/>
<sequence>MSTSLAIVCPVKNFTHVIHVYFVILNASNVVRLDTQAICNTIIHFVADNAELCNSDHIQFNVLNESYSNHVHDIILPDMRSYDSCISNEIIYKYVEDVSKEPNPDQISDFILINVVCLGDLFLVKS</sequence>
<gene>
    <name evidence="1" type="ORF">SCUD_LOCUS5873</name>
</gene>
<protein>
    <submittedName>
        <fullName evidence="3">Late expression factor 10</fullName>
    </submittedName>
</protein>
<evidence type="ECO:0000313" key="2">
    <source>
        <dbReference type="Proteomes" id="UP000279833"/>
    </source>
</evidence>
<dbReference type="Proteomes" id="UP000279833">
    <property type="component" value="Unassembled WGS sequence"/>
</dbReference>
<accession>A0A183JT34</accession>
<keyword evidence="2" id="KW-1185">Reference proteome</keyword>
<reference evidence="1 2" key="2">
    <citation type="submission" date="2018-11" db="EMBL/GenBank/DDBJ databases">
        <authorList>
            <consortium name="Pathogen Informatics"/>
        </authorList>
    </citation>
    <scope>NUCLEOTIDE SEQUENCE [LARGE SCALE GENOMIC DNA]</scope>
    <source>
        <strain evidence="1">Dakar</strain>
        <strain evidence="2">Dakar, Senegal</strain>
    </source>
</reference>
<evidence type="ECO:0000313" key="3">
    <source>
        <dbReference type="WBParaSite" id="SCUD_0000587401-mRNA-1"/>
    </source>
</evidence>
<dbReference type="EMBL" id="UZAK01010752">
    <property type="protein sequence ID" value="VDO98896.1"/>
    <property type="molecule type" value="Genomic_DNA"/>
</dbReference>
<dbReference type="AlphaFoldDB" id="A0A183JT34"/>